<name>A0A835XUI3_9CHLO</name>
<feature type="region of interest" description="Disordered" evidence="1">
    <location>
        <begin position="1"/>
        <end position="74"/>
    </location>
</feature>
<comment type="caution">
    <text evidence="2">The sequence shown here is derived from an EMBL/GenBank/DDBJ whole genome shotgun (WGS) entry which is preliminary data.</text>
</comment>
<evidence type="ECO:0000313" key="3">
    <source>
        <dbReference type="Proteomes" id="UP000612055"/>
    </source>
</evidence>
<feature type="compositionally biased region" description="Low complexity" evidence="1">
    <location>
        <begin position="52"/>
        <end position="74"/>
    </location>
</feature>
<dbReference type="AlphaFoldDB" id="A0A835XUI3"/>
<dbReference type="Proteomes" id="UP000612055">
    <property type="component" value="Unassembled WGS sequence"/>
</dbReference>
<keyword evidence="3" id="KW-1185">Reference proteome</keyword>
<accession>A0A835XUI3</accession>
<dbReference type="OrthoDB" id="534564at2759"/>
<organism evidence="2 3">
    <name type="scientific">Edaphochlamys debaryana</name>
    <dbReference type="NCBI Taxonomy" id="47281"/>
    <lineage>
        <taxon>Eukaryota</taxon>
        <taxon>Viridiplantae</taxon>
        <taxon>Chlorophyta</taxon>
        <taxon>core chlorophytes</taxon>
        <taxon>Chlorophyceae</taxon>
        <taxon>CS clade</taxon>
        <taxon>Chlamydomonadales</taxon>
        <taxon>Chlamydomonadales incertae sedis</taxon>
        <taxon>Edaphochlamys</taxon>
    </lineage>
</organism>
<evidence type="ECO:0000313" key="2">
    <source>
        <dbReference type="EMBL" id="KAG2489248.1"/>
    </source>
</evidence>
<gene>
    <name evidence="2" type="ORF">HYH03_012268</name>
</gene>
<sequence length="357" mass="36011">MALSIASARGSPAASRRPATSTARGAHPAILPSRHRLSPASARCSAQPPPSGSGASASTSVTTTPSASAPPARSSAPLLQLLAAAGADPAATNVYGKPFTKSELSALQAAVTYLSSPGGGGAAAASEGPSALRGRILELMKAAATRRSVPLPVVEGGMVLLELMATAAPNLPDPGLAAVAPQRWMLVVGADVGAVQYIPAVEELEAPPGGDSFTLGTDLDFIFTGFRGPSKWLAPGHLSYTVRHVRIEARTPKAWRRAARWLAWRGAGGQAGSGSSAPAGPSAGPDFSGCLPASPTCREDPAAPAVDLGLPFFPANEIKAFACDGVVAATRSRLGGLILLLEVGAREEAKREAGVAV</sequence>
<evidence type="ECO:0000256" key="1">
    <source>
        <dbReference type="SAM" id="MobiDB-lite"/>
    </source>
</evidence>
<proteinExistence type="predicted"/>
<reference evidence="2" key="1">
    <citation type="journal article" date="2020" name="bioRxiv">
        <title>Comparative genomics of Chlamydomonas.</title>
        <authorList>
            <person name="Craig R.J."/>
            <person name="Hasan A.R."/>
            <person name="Ness R.W."/>
            <person name="Keightley P.D."/>
        </authorList>
    </citation>
    <scope>NUCLEOTIDE SEQUENCE</scope>
    <source>
        <strain evidence="2">CCAP 11/70</strain>
    </source>
</reference>
<feature type="compositionally biased region" description="Low complexity" evidence="1">
    <location>
        <begin position="1"/>
        <end position="26"/>
    </location>
</feature>
<dbReference type="EMBL" id="JAEHOE010000075">
    <property type="protein sequence ID" value="KAG2489248.1"/>
    <property type="molecule type" value="Genomic_DNA"/>
</dbReference>
<protein>
    <submittedName>
        <fullName evidence="2">Uncharacterized protein</fullName>
    </submittedName>
</protein>